<accession>A0A2P8DDN9</accession>
<evidence type="ECO:0000256" key="2">
    <source>
        <dbReference type="ARBA" id="ARBA00023125"/>
    </source>
</evidence>
<dbReference type="PANTHER" id="PTHR46796">
    <property type="entry name" value="HTH-TYPE TRANSCRIPTIONAL ACTIVATOR RHAS-RELATED"/>
    <property type="match status" value="1"/>
</dbReference>
<dbReference type="Pfam" id="PF20240">
    <property type="entry name" value="DUF6597"/>
    <property type="match status" value="1"/>
</dbReference>
<organism evidence="5 6">
    <name type="scientific">Taibaiella chishuiensis</name>
    <dbReference type="NCBI Taxonomy" id="1434707"/>
    <lineage>
        <taxon>Bacteria</taxon>
        <taxon>Pseudomonadati</taxon>
        <taxon>Bacteroidota</taxon>
        <taxon>Chitinophagia</taxon>
        <taxon>Chitinophagales</taxon>
        <taxon>Chitinophagaceae</taxon>
        <taxon>Taibaiella</taxon>
    </lineage>
</organism>
<evidence type="ECO:0000313" key="6">
    <source>
        <dbReference type="Proteomes" id="UP000240572"/>
    </source>
</evidence>
<dbReference type="InterPro" id="IPR018060">
    <property type="entry name" value="HTH_AraC"/>
</dbReference>
<dbReference type="GO" id="GO:0003700">
    <property type="term" value="F:DNA-binding transcription factor activity"/>
    <property type="evidence" value="ECO:0007669"/>
    <property type="project" value="InterPro"/>
</dbReference>
<keyword evidence="1" id="KW-0805">Transcription regulation</keyword>
<proteinExistence type="predicted"/>
<dbReference type="InterPro" id="IPR050204">
    <property type="entry name" value="AraC_XylS_family_regulators"/>
</dbReference>
<evidence type="ECO:0000313" key="5">
    <source>
        <dbReference type="EMBL" id="PSK95322.1"/>
    </source>
</evidence>
<reference evidence="5 6" key="1">
    <citation type="submission" date="2018-03" db="EMBL/GenBank/DDBJ databases">
        <title>Genomic Encyclopedia of Type Strains, Phase III (KMG-III): the genomes of soil and plant-associated and newly described type strains.</title>
        <authorList>
            <person name="Whitman W."/>
        </authorList>
    </citation>
    <scope>NUCLEOTIDE SEQUENCE [LARGE SCALE GENOMIC DNA]</scope>
    <source>
        <strain evidence="5 6">CGMCC 1.12700</strain>
    </source>
</reference>
<dbReference type="AlphaFoldDB" id="A0A2P8DDN9"/>
<protein>
    <submittedName>
        <fullName evidence="5">Helix-turn-helix protein</fullName>
    </submittedName>
</protein>
<dbReference type="OrthoDB" id="655946at2"/>
<dbReference type="PROSITE" id="PS01124">
    <property type="entry name" value="HTH_ARAC_FAMILY_2"/>
    <property type="match status" value="1"/>
</dbReference>
<dbReference type="GO" id="GO:0043565">
    <property type="term" value="F:sequence-specific DNA binding"/>
    <property type="evidence" value="ECO:0007669"/>
    <property type="project" value="InterPro"/>
</dbReference>
<dbReference type="SUPFAM" id="SSF46689">
    <property type="entry name" value="Homeodomain-like"/>
    <property type="match status" value="1"/>
</dbReference>
<dbReference type="Pfam" id="PF12833">
    <property type="entry name" value="HTH_18"/>
    <property type="match status" value="1"/>
</dbReference>
<keyword evidence="3" id="KW-0804">Transcription</keyword>
<evidence type="ECO:0000256" key="3">
    <source>
        <dbReference type="ARBA" id="ARBA00023163"/>
    </source>
</evidence>
<dbReference type="Gene3D" id="1.10.10.60">
    <property type="entry name" value="Homeodomain-like"/>
    <property type="match status" value="1"/>
</dbReference>
<gene>
    <name evidence="5" type="ORF">B0I18_1011490</name>
</gene>
<name>A0A2P8DDN9_9BACT</name>
<dbReference type="InterPro" id="IPR046532">
    <property type="entry name" value="DUF6597"/>
</dbReference>
<feature type="domain" description="HTH araC/xylS-type" evidence="4">
    <location>
        <begin position="153"/>
        <end position="253"/>
    </location>
</feature>
<comment type="caution">
    <text evidence="5">The sequence shown here is derived from an EMBL/GenBank/DDBJ whole genome shotgun (WGS) entry which is preliminary data.</text>
</comment>
<keyword evidence="2" id="KW-0238">DNA-binding</keyword>
<dbReference type="InterPro" id="IPR009057">
    <property type="entry name" value="Homeodomain-like_sf"/>
</dbReference>
<evidence type="ECO:0000256" key="1">
    <source>
        <dbReference type="ARBA" id="ARBA00023015"/>
    </source>
</evidence>
<sequence>MLIEQFQPAPLLQPYIRHYLVIACAQESVNRILPGNGLTLVFRYQGDVGELGGTQPGLLPRNMLSGMQKSARLIRYAPGSGNVLVLFREAGAAAFFRQPLHELFGTTASLDHLITPTAADHLSEQLATAGSNSERIRVVERLLTSRLQSPVTDPLVAEALGRIQATEGALKIKALAAALYISQDAFEKRFRKTVGASPKQYSALVRMNALVSRGNKDRTFTDIALDAGYADQPHFNKDFRTFTGQSPTDFFLAPPRW</sequence>
<evidence type="ECO:0000259" key="4">
    <source>
        <dbReference type="PROSITE" id="PS01124"/>
    </source>
</evidence>
<dbReference type="EMBL" id="PYGD01000001">
    <property type="protein sequence ID" value="PSK95322.1"/>
    <property type="molecule type" value="Genomic_DNA"/>
</dbReference>
<dbReference type="SMART" id="SM00342">
    <property type="entry name" value="HTH_ARAC"/>
    <property type="match status" value="1"/>
</dbReference>
<dbReference type="Proteomes" id="UP000240572">
    <property type="component" value="Unassembled WGS sequence"/>
</dbReference>
<dbReference type="RefSeq" id="WP_106521983.1">
    <property type="nucleotide sequence ID" value="NZ_PYGD01000001.1"/>
</dbReference>
<keyword evidence="6" id="KW-1185">Reference proteome</keyword>